<dbReference type="SUPFAM" id="SSF51316">
    <property type="entry name" value="Mss4-like"/>
    <property type="match status" value="1"/>
</dbReference>
<protein>
    <submittedName>
        <fullName evidence="8">Peptide methionine sulfoxide reductase B5</fullName>
    </submittedName>
</protein>
<comment type="cofactor">
    <cofactor evidence="1">
        <name>Zn(2+)</name>
        <dbReference type="ChEBI" id="CHEBI:29105"/>
    </cofactor>
</comment>
<name>A0A5J4Z2U6_PORPP</name>
<dbReference type="GO" id="GO:0033743">
    <property type="term" value="F:peptide-methionine (R)-S-oxide reductase activity"/>
    <property type="evidence" value="ECO:0007669"/>
    <property type="project" value="InterPro"/>
</dbReference>
<comment type="similarity">
    <text evidence="2">Belongs to the MsrB Met sulfoxide reductase family.</text>
</comment>
<evidence type="ECO:0000256" key="2">
    <source>
        <dbReference type="ARBA" id="ARBA00007174"/>
    </source>
</evidence>
<sequence length="200" mass="22695">MSEGLKKRLSNVLSPRKQKAAPAAGAGANEDEGDSEDERPKHTLAKSSSFIRLQPDYERPPIKKSDQEWRAKLSKQEYIVMRTKGMEDPVSGAYRRKPAREGVYRCKGCENPVLSTWDQEDAEQLPWAVFNNILPGALDLVPTQRGLDRTEEVFCVQCHCFMGLRPSTTHFDINSTSIRFCMLTKDQHKLLLKNKDPGLF</sequence>
<reference evidence="9" key="1">
    <citation type="journal article" date="2019" name="Nat. Commun.">
        <title>Expansion of phycobilisome linker gene families in mesophilic red algae.</title>
        <authorList>
            <person name="Lee J."/>
            <person name="Kim D."/>
            <person name="Bhattacharya D."/>
            <person name="Yoon H.S."/>
        </authorList>
    </citation>
    <scope>NUCLEOTIDE SEQUENCE [LARGE SCALE GENOMIC DNA]</scope>
    <source>
        <strain evidence="9">CCMP 1328</strain>
    </source>
</reference>
<evidence type="ECO:0000256" key="4">
    <source>
        <dbReference type="ARBA" id="ARBA00022833"/>
    </source>
</evidence>
<dbReference type="Gene3D" id="2.170.150.20">
    <property type="entry name" value="Peptide methionine sulfoxide reductase"/>
    <property type="match status" value="1"/>
</dbReference>
<organism evidence="8 9">
    <name type="scientific">Porphyridium purpureum</name>
    <name type="common">Red alga</name>
    <name type="synonym">Porphyridium cruentum</name>
    <dbReference type="NCBI Taxonomy" id="35688"/>
    <lineage>
        <taxon>Eukaryota</taxon>
        <taxon>Rhodophyta</taxon>
        <taxon>Bangiophyceae</taxon>
        <taxon>Porphyridiales</taxon>
        <taxon>Porphyridiaceae</taxon>
        <taxon>Porphyridium</taxon>
    </lineage>
</organism>
<evidence type="ECO:0000256" key="6">
    <source>
        <dbReference type="SAM" id="MobiDB-lite"/>
    </source>
</evidence>
<evidence type="ECO:0000313" key="9">
    <source>
        <dbReference type="Proteomes" id="UP000324585"/>
    </source>
</evidence>
<dbReference type="Pfam" id="PF01641">
    <property type="entry name" value="SelR"/>
    <property type="match status" value="1"/>
</dbReference>
<dbReference type="OrthoDB" id="44061at2759"/>
<dbReference type="AlphaFoldDB" id="A0A5J4Z2U6"/>
<comment type="caution">
    <text evidence="8">The sequence shown here is derived from an EMBL/GenBank/DDBJ whole genome shotgun (WGS) entry which is preliminary data.</text>
</comment>
<accession>A0A5J4Z2U6</accession>
<evidence type="ECO:0000313" key="8">
    <source>
        <dbReference type="EMBL" id="KAA8497492.1"/>
    </source>
</evidence>
<evidence type="ECO:0000256" key="1">
    <source>
        <dbReference type="ARBA" id="ARBA00001947"/>
    </source>
</evidence>
<keyword evidence="9" id="KW-1185">Reference proteome</keyword>
<evidence type="ECO:0000256" key="5">
    <source>
        <dbReference type="ARBA" id="ARBA00023002"/>
    </source>
</evidence>
<dbReference type="PANTHER" id="PTHR46081">
    <property type="entry name" value="PEPTIDE METHIONINE SULFOXIDE REDUCTASE 2"/>
    <property type="match status" value="1"/>
</dbReference>
<keyword evidence="5" id="KW-0560">Oxidoreductase</keyword>
<dbReference type="PANTHER" id="PTHR46081:SF8">
    <property type="entry name" value="PEPTIDE METHIONINE SULFOXIDE REDUCTASE 2"/>
    <property type="match status" value="1"/>
</dbReference>
<feature type="region of interest" description="Disordered" evidence="6">
    <location>
        <begin position="1"/>
        <end position="68"/>
    </location>
</feature>
<dbReference type="InterPro" id="IPR002579">
    <property type="entry name" value="Met_Sox_Rdtase_MsrB_dom"/>
</dbReference>
<dbReference type="InterPro" id="IPR028427">
    <property type="entry name" value="Met_Sox_Rdtase_MsrB"/>
</dbReference>
<dbReference type="EMBL" id="VRMN01000001">
    <property type="protein sequence ID" value="KAA8497492.1"/>
    <property type="molecule type" value="Genomic_DNA"/>
</dbReference>
<evidence type="ECO:0000256" key="3">
    <source>
        <dbReference type="ARBA" id="ARBA00022723"/>
    </source>
</evidence>
<gene>
    <name evidence="8" type="ORF">FVE85_5077</name>
</gene>
<dbReference type="Proteomes" id="UP000324585">
    <property type="component" value="Unassembled WGS sequence"/>
</dbReference>
<feature type="compositionally biased region" description="Basic and acidic residues" evidence="6">
    <location>
        <begin position="55"/>
        <end position="68"/>
    </location>
</feature>
<evidence type="ECO:0000259" key="7">
    <source>
        <dbReference type="Pfam" id="PF01641"/>
    </source>
</evidence>
<feature type="domain" description="MsrB" evidence="7">
    <location>
        <begin position="73"/>
        <end position="180"/>
    </location>
</feature>
<dbReference type="GO" id="GO:0030091">
    <property type="term" value="P:protein repair"/>
    <property type="evidence" value="ECO:0007669"/>
    <property type="project" value="InterPro"/>
</dbReference>
<keyword evidence="4" id="KW-0862">Zinc</keyword>
<dbReference type="InterPro" id="IPR011057">
    <property type="entry name" value="Mss4-like_sf"/>
</dbReference>
<proteinExistence type="inferred from homology"/>
<keyword evidence="3" id="KW-0479">Metal-binding</keyword>
<dbReference type="GO" id="GO:0046872">
    <property type="term" value="F:metal ion binding"/>
    <property type="evidence" value="ECO:0007669"/>
    <property type="project" value="UniProtKB-KW"/>
</dbReference>
<dbReference type="GO" id="GO:0006979">
    <property type="term" value="P:response to oxidative stress"/>
    <property type="evidence" value="ECO:0007669"/>
    <property type="project" value="InterPro"/>
</dbReference>